<evidence type="ECO:0000256" key="10">
    <source>
        <dbReference type="ARBA" id="ARBA00023055"/>
    </source>
</evidence>
<evidence type="ECO:0000256" key="13">
    <source>
        <dbReference type="RuleBase" id="RU003844"/>
    </source>
</evidence>
<dbReference type="FunFam" id="2.30.29.30:FF:000011">
    <property type="entry name" value="Oxysterol-binding protein"/>
    <property type="match status" value="1"/>
</dbReference>
<evidence type="ECO:0000259" key="16">
    <source>
        <dbReference type="PROSITE" id="PS50003"/>
    </source>
</evidence>
<evidence type="ECO:0000256" key="11">
    <source>
        <dbReference type="ARBA" id="ARBA00023121"/>
    </source>
</evidence>
<feature type="compositionally biased region" description="Basic and acidic residues" evidence="15">
    <location>
        <begin position="867"/>
        <end position="896"/>
    </location>
</feature>
<reference evidence="17 18" key="1">
    <citation type="journal article" date="2017" name="Nat. Ecol. Evol.">
        <title>Scallop genome provides insights into evolution of bilaterian karyotype and development.</title>
        <authorList>
            <person name="Wang S."/>
            <person name="Zhang J."/>
            <person name="Jiao W."/>
            <person name="Li J."/>
            <person name="Xun X."/>
            <person name="Sun Y."/>
            <person name="Guo X."/>
            <person name="Huan P."/>
            <person name="Dong B."/>
            <person name="Zhang L."/>
            <person name="Hu X."/>
            <person name="Sun X."/>
            <person name="Wang J."/>
            <person name="Zhao C."/>
            <person name="Wang Y."/>
            <person name="Wang D."/>
            <person name="Huang X."/>
            <person name="Wang R."/>
            <person name="Lv J."/>
            <person name="Li Y."/>
            <person name="Zhang Z."/>
            <person name="Liu B."/>
            <person name="Lu W."/>
            <person name="Hui Y."/>
            <person name="Liang J."/>
            <person name="Zhou Z."/>
            <person name="Hou R."/>
            <person name="Li X."/>
            <person name="Liu Y."/>
            <person name="Li H."/>
            <person name="Ning X."/>
            <person name="Lin Y."/>
            <person name="Zhao L."/>
            <person name="Xing Q."/>
            <person name="Dou J."/>
            <person name="Li Y."/>
            <person name="Mao J."/>
            <person name="Guo H."/>
            <person name="Dou H."/>
            <person name="Li T."/>
            <person name="Mu C."/>
            <person name="Jiang W."/>
            <person name="Fu Q."/>
            <person name="Fu X."/>
            <person name="Miao Y."/>
            <person name="Liu J."/>
            <person name="Yu Q."/>
            <person name="Li R."/>
            <person name="Liao H."/>
            <person name="Li X."/>
            <person name="Kong Y."/>
            <person name="Jiang Z."/>
            <person name="Chourrout D."/>
            <person name="Li R."/>
            <person name="Bao Z."/>
        </authorList>
    </citation>
    <scope>NUCLEOTIDE SEQUENCE [LARGE SCALE GENOMIC DNA]</scope>
    <source>
        <strain evidence="17 18">PY_sf001</strain>
    </source>
</reference>
<organism evidence="17 18">
    <name type="scientific">Mizuhopecten yessoensis</name>
    <name type="common">Japanese scallop</name>
    <name type="synonym">Patinopecten yessoensis</name>
    <dbReference type="NCBI Taxonomy" id="6573"/>
    <lineage>
        <taxon>Eukaryota</taxon>
        <taxon>Metazoa</taxon>
        <taxon>Spiralia</taxon>
        <taxon>Lophotrochozoa</taxon>
        <taxon>Mollusca</taxon>
        <taxon>Bivalvia</taxon>
        <taxon>Autobranchia</taxon>
        <taxon>Pteriomorphia</taxon>
        <taxon>Pectinida</taxon>
        <taxon>Pectinoidea</taxon>
        <taxon>Pectinidae</taxon>
        <taxon>Mizuhopecten</taxon>
    </lineage>
</organism>
<keyword evidence="7" id="KW-0963">Cytoplasm</keyword>
<dbReference type="GO" id="GO:0097038">
    <property type="term" value="C:perinuclear endoplasmic reticulum"/>
    <property type="evidence" value="ECO:0007669"/>
    <property type="project" value="TreeGrafter"/>
</dbReference>
<feature type="region of interest" description="Disordered" evidence="15">
    <location>
        <begin position="329"/>
        <end position="354"/>
    </location>
</feature>
<dbReference type="PROSITE" id="PS01013">
    <property type="entry name" value="OSBP"/>
    <property type="match status" value="1"/>
</dbReference>
<evidence type="ECO:0000256" key="3">
    <source>
        <dbReference type="ARBA" id="ARBA00004586"/>
    </source>
</evidence>
<dbReference type="InterPro" id="IPR001849">
    <property type="entry name" value="PH_domain"/>
</dbReference>
<sequence>MSGENPGGRNSTQENSPVVVRKKASTAEDKRKHFRHSDSDSDSDNSDDELSLANSQMETSSKKDLEKTQSSNKSTPAKGRKRRKQRHDWEIVEGLRDGHRCEEKPEKYQGYMLKRRRWPMKGWHKRFFNLDKGFLLYSKSPLDMQKCKYHGVIDVGLSVVAFKKHQHRIYIDAEDIVYHIKIKDSRLFDEWLKRISHHRLYRQHELAYGTKDSPRLTEITSPTEEMPPLTSSLNYPSKSRDQKLSSEVIRQSSFKGRESSQSRVATWLLDTAGFEHCNKELHDTRKILNDLREDLEQIRNLPMSVDSNAVLEVAELESSDARKKLKGLALRSSRKKEKKAEVLNNHHENNESSNTLQINAENIRTSSSNPNLLQYETERSRPRSVPDYQTVSNHEQRIKELKLREDFVIKSDAVYSSLMSLFHIMGTERDRLKSAIDIDNGMMNAGSANTLLLRQNLSEAHRTIAELKARLTRINIESSIEETKMTTTPASPVLSPTEREPRSHCLSQSLSAESCSISEYYDAEEYKESGSESSTEPSDDEEISSEISEENDTDYNAAISVSEDQLSQTFQTGHRSKLPVPKPDSGDVSLWNLLYKNLGKDLTKISMPVTLNEPLSMLQRLCEEMEYSELVDKAVEINDPYERMLYIAAFTVSSYASSGYRAGHKPFNPLLGETYECIREDKGWKFMAEQVSHHPPISACYCESKNFTFWQDVRIKTKFWGKSMEIQPLGIVNLFLPKFKDHYKWNKVTTCVHNLLGGQRWVDQYGEMKIRNGDIVCKLTFTKANHWSGKRHEVYGQILDPEGHVVHNLFGKWNEALYCGHAPSTRCIWRPGAMPEDFELYYGFTRFAIELNEPESEQEKVLPPTDSRFRPDQRLLEEGRVADAEKEKSRVEQLQREKRKKQNGSKSEPQSKWFRKYTVSGKDHYEYTGKYWEMRRDPGFSKLTFPQMW</sequence>
<protein>
    <recommendedName>
        <fullName evidence="14">Oxysterol-binding protein</fullName>
    </recommendedName>
</protein>
<keyword evidence="10 14" id="KW-0445">Lipid transport</keyword>
<gene>
    <name evidence="17" type="ORF">KP79_PYT24206</name>
</gene>
<dbReference type="CDD" id="cd13287">
    <property type="entry name" value="PH_ORP3_ORP6_ORP7"/>
    <property type="match status" value="1"/>
</dbReference>
<dbReference type="Gene3D" id="3.30.70.3490">
    <property type="match status" value="1"/>
</dbReference>
<dbReference type="PANTHER" id="PTHR10972:SF203">
    <property type="entry name" value="OXYSTEROL-BINDING PROTEIN HOMOLOG 3"/>
    <property type="match status" value="1"/>
</dbReference>
<dbReference type="FunFam" id="2.40.160.120:FF:000001">
    <property type="entry name" value="Oxysterol-binding protein"/>
    <property type="match status" value="1"/>
</dbReference>
<feature type="compositionally biased region" description="Basic and acidic residues" evidence="15">
    <location>
        <begin position="338"/>
        <end position="350"/>
    </location>
</feature>
<dbReference type="GO" id="GO:0015485">
    <property type="term" value="F:cholesterol binding"/>
    <property type="evidence" value="ECO:0007669"/>
    <property type="project" value="TreeGrafter"/>
</dbReference>
<evidence type="ECO:0000256" key="12">
    <source>
        <dbReference type="ARBA" id="ARBA00023136"/>
    </source>
</evidence>
<name>A0A210Q4U1_MIZYE</name>
<feature type="region of interest" description="Disordered" evidence="15">
    <location>
        <begin position="1"/>
        <end position="90"/>
    </location>
</feature>
<evidence type="ECO:0000256" key="4">
    <source>
        <dbReference type="ARBA" id="ARBA00008842"/>
    </source>
</evidence>
<keyword evidence="18" id="KW-1185">Reference proteome</keyword>
<dbReference type="Gene3D" id="2.40.160.120">
    <property type="match status" value="1"/>
</dbReference>
<feature type="region of interest" description="Disordered" evidence="15">
    <location>
        <begin position="212"/>
        <end position="255"/>
    </location>
</feature>
<evidence type="ECO:0000313" key="17">
    <source>
        <dbReference type="EMBL" id="OWF43735.1"/>
    </source>
</evidence>
<dbReference type="GO" id="GO:0005789">
    <property type="term" value="C:endoplasmic reticulum membrane"/>
    <property type="evidence" value="ECO:0007669"/>
    <property type="project" value="UniProtKB-SubCell"/>
</dbReference>
<keyword evidence="8" id="KW-0597">Phosphoprotein</keyword>
<dbReference type="SMART" id="SM00233">
    <property type="entry name" value="PH"/>
    <property type="match status" value="1"/>
</dbReference>
<keyword evidence="11" id="KW-0446">Lipid-binding</keyword>
<comment type="similarity">
    <text evidence="4 13">Belongs to the OSBP family.</text>
</comment>
<evidence type="ECO:0000256" key="5">
    <source>
        <dbReference type="ARBA" id="ARBA00022448"/>
    </source>
</evidence>
<dbReference type="EMBL" id="NEDP02005018">
    <property type="protein sequence ID" value="OWF43735.1"/>
    <property type="molecule type" value="Genomic_DNA"/>
</dbReference>
<dbReference type="GO" id="GO:0005829">
    <property type="term" value="C:cytosol"/>
    <property type="evidence" value="ECO:0007669"/>
    <property type="project" value="UniProtKB-SubCell"/>
</dbReference>
<keyword evidence="5 14" id="KW-0813">Transport</keyword>
<feature type="compositionally biased region" description="Basic and acidic residues" evidence="15">
    <location>
        <begin position="25"/>
        <end position="39"/>
    </location>
</feature>
<dbReference type="InterPro" id="IPR011993">
    <property type="entry name" value="PH-like_dom_sf"/>
</dbReference>
<dbReference type="InterPro" id="IPR041680">
    <property type="entry name" value="PH_8"/>
</dbReference>
<dbReference type="Pfam" id="PF01237">
    <property type="entry name" value="Oxysterol_BP"/>
    <property type="match status" value="1"/>
</dbReference>
<dbReference type="STRING" id="6573.A0A210Q4U1"/>
<dbReference type="Proteomes" id="UP000242188">
    <property type="component" value="Unassembled WGS sequence"/>
</dbReference>
<dbReference type="Pfam" id="PF15409">
    <property type="entry name" value="PH_8"/>
    <property type="match status" value="1"/>
</dbReference>
<dbReference type="GO" id="GO:0120015">
    <property type="term" value="F:sterol transfer activity"/>
    <property type="evidence" value="ECO:0007669"/>
    <property type="project" value="UniProtKB-ARBA"/>
</dbReference>
<dbReference type="Gene3D" id="2.30.29.30">
    <property type="entry name" value="Pleckstrin-homology domain (PH domain)/Phosphotyrosine-binding domain (PTB)"/>
    <property type="match status" value="1"/>
</dbReference>
<evidence type="ECO:0000256" key="15">
    <source>
        <dbReference type="SAM" id="MobiDB-lite"/>
    </source>
</evidence>
<dbReference type="InterPro" id="IPR018494">
    <property type="entry name" value="Oxysterol-bd_CS"/>
</dbReference>
<feature type="region of interest" description="Disordered" evidence="15">
    <location>
        <begin position="523"/>
        <end position="552"/>
    </location>
</feature>
<feature type="compositionally biased region" description="Polar residues" evidence="15">
    <location>
        <begin position="218"/>
        <end position="237"/>
    </location>
</feature>
<accession>A0A210Q4U1</accession>
<keyword evidence="6" id="KW-1003">Cell membrane</keyword>
<evidence type="ECO:0000256" key="6">
    <source>
        <dbReference type="ARBA" id="ARBA00022475"/>
    </source>
</evidence>
<keyword evidence="12" id="KW-0472">Membrane</keyword>
<dbReference type="PROSITE" id="PS50003">
    <property type="entry name" value="PH_DOMAIN"/>
    <property type="match status" value="1"/>
</dbReference>
<feature type="region of interest" description="Disordered" evidence="15">
    <location>
        <begin position="855"/>
        <end position="913"/>
    </location>
</feature>
<dbReference type="GO" id="GO:0006699">
    <property type="term" value="P:bile acid biosynthetic process"/>
    <property type="evidence" value="ECO:0007669"/>
    <property type="project" value="UniProtKB-ARBA"/>
</dbReference>
<dbReference type="PANTHER" id="PTHR10972">
    <property type="entry name" value="OXYSTEROL-BINDING PROTEIN-RELATED"/>
    <property type="match status" value="1"/>
</dbReference>
<evidence type="ECO:0000256" key="2">
    <source>
        <dbReference type="ARBA" id="ARBA00004514"/>
    </source>
</evidence>
<dbReference type="SUPFAM" id="SSF144000">
    <property type="entry name" value="Oxysterol-binding protein-like"/>
    <property type="match status" value="1"/>
</dbReference>
<feature type="compositionally biased region" description="Acidic residues" evidence="15">
    <location>
        <begin position="40"/>
        <end position="50"/>
    </location>
</feature>
<evidence type="ECO:0000256" key="9">
    <source>
        <dbReference type="ARBA" id="ARBA00022824"/>
    </source>
</evidence>
<proteinExistence type="inferred from homology"/>
<evidence type="ECO:0000256" key="7">
    <source>
        <dbReference type="ARBA" id="ARBA00022490"/>
    </source>
</evidence>
<comment type="caution">
    <text evidence="17">The sequence shown here is derived from an EMBL/GenBank/DDBJ whole genome shotgun (WGS) entry which is preliminary data.</text>
</comment>
<comment type="subcellular location">
    <subcellularLocation>
        <location evidence="1">Cell membrane</location>
    </subcellularLocation>
    <subcellularLocation>
        <location evidence="2">Cytoplasm</location>
        <location evidence="2">Cytosol</location>
    </subcellularLocation>
    <subcellularLocation>
        <location evidence="3">Endoplasmic reticulum membrane</location>
    </subcellularLocation>
</comment>
<evidence type="ECO:0000256" key="14">
    <source>
        <dbReference type="RuleBase" id="RU003845"/>
    </source>
</evidence>
<dbReference type="InterPro" id="IPR000648">
    <property type="entry name" value="Oxysterol-bd"/>
</dbReference>
<feature type="domain" description="PH" evidence="16">
    <location>
        <begin position="105"/>
        <end position="200"/>
    </location>
</feature>
<feature type="compositionally biased region" description="Acidic residues" evidence="15">
    <location>
        <begin position="537"/>
        <end position="552"/>
    </location>
</feature>
<dbReference type="SUPFAM" id="SSF50729">
    <property type="entry name" value="PH domain-like"/>
    <property type="match status" value="1"/>
</dbReference>
<dbReference type="AlphaFoldDB" id="A0A210Q4U1"/>
<evidence type="ECO:0000256" key="1">
    <source>
        <dbReference type="ARBA" id="ARBA00004236"/>
    </source>
</evidence>
<feature type="region of interest" description="Disordered" evidence="15">
    <location>
        <begin position="480"/>
        <end position="510"/>
    </location>
</feature>
<keyword evidence="9" id="KW-0256">Endoplasmic reticulum</keyword>
<dbReference type="GO" id="GO:0005634">
    <property type="term" value="C:nucleus"/>
    <property type="evidence" value="ECO:0007669"/>
    <property type="project" value="UniProtKB-ARBA"/>
</dbReference>
<dbReference type="InterPro" id="IPR037239">
    <property type="entry name" value="OSBP_sf"/>
</dbReference>
<evidence type="ECO:0000256" key="8">
    <source>
        <dbReference type="ARBA" id="ARBA00022553"/>
    </source>
</evidence>
<dbReference type="GO" id="GO:0005886">
    <property type="term" value="C:plasma membrane"/>
    <property type="evidence" value="ECO:0007669"/>
    <property type="project" value="UniProtKB-SubCell"/>
</dbReference>
<dbReference type="OrthoDB" id="1854502at2759"/>
<evidence type="ECO:0000313" key="18">
    <source>
        <dbReference type="Proteomes" id="UP000242188"/>
    </source>
</evidence>